<organism evidence="1 2">
    <name type="scientific">Pontibacter korlensis</name>
    <dbReference type="NCBI Taxonomy" id="400092"/>
    <lineage>
        <taxon>Bacteria</taxon>
        <taxon>Pseudomonadati</taxon>
        <taxon>Bacteroidota</taxon>
        <taxon>Cytophagia</taxon>
        <taxon>Cytophagales</taxon>
        <taxon>Hymenobacteraceae</taxon>
        <taxon>Pontibacter</taxon>
    </lineage>
</organism>
<dbReference type="KEGG" id="pko:PKOR_01845"/>
<proteinExistence type="predicted"/>
<dbReference type="HOGENOM" id="CLU_1057099_0_0_10"/>
<gene>
    <name evidence="1" type="ORF">PKOR_01845</name>
</gene>
<accession>A0A0E3ZCY7</accession>
<dbReference type="EMBL" id="CP009621">
    <property type="protein sequence ID" value="AKD02110.1"/>
    <property type="molecule type" value="Genomic_DNA"/>
</dbReference>
<dbReference type="NCBIfam" id="TIGR03696">
    <property type="entry name" value="Rhs_assc_core"/>
    <property type="match status" value="1"/>
</dbReference>
<sequence>MDYGARMYDAQIGRWHVVDPLAEQGRRWSPYNYTFNNPIRFTDPDGMWPNGPGDGSGGLGTTVENVYWDFRDNMASSLVTLATAVGSQFSDNISVKAVNYTYGENGRQANVVEIGDGEVGKAVLISALTVATAAPGAGPAGLLARTAGVKKAGVDVVEAAADGVVNVSKSGSPELVRLNKKVASQQQMGEAGEVIAGGSSKKPLRKAEELAKQHGGEPHQYVKKSSSAYPAGDGVKLSTHWEENIVTGQRFNMKSIVNEKWKK</sequence>
<dbReference type="AlphaFoldDB" id="A0A0E3ZCY7"/>
<dbReference type="Proteomes" id="UP000033109">
    <property type="component" value="Chromosome"/>
</dbReference>
<name>A0A0E3ZCY7_9BACT</name>
<keyword evidence="2" id="KW-1185">Reference proteome</keyword>
<evidence type="ECO:0000313" key="2">
    <source>
        <dbReference type="Proteomes" id="UP000033109"/>
    </source>
</evidence>
<protein>
    <submittedName>
        <fullName evidence="1">Uncharacterized protein</fullName>
    </submittedName>
</protein>
<evidence type="ECO:0000313" key="1">
    <source>
        <dbReference type="EMBL" id="AKD02110.1"/>
    </source>
</evidence>
<dbReference type="InterPro" id="IPR022385">
    <property type="entry name" value="Rhs_assc_core"/>
</dbReference>
<dbReference type="PATRIC" id="fig|400092.3.peg.415"/>
<dbReference type="Gene3D" id="2.180.10.10">
    <property type="entry name" value="RHS repeat-associated core"/>
    <property type="match status" value="1"/>
</dbReference>
<dbReference type="STRING" id="400092.PKOR_01845"/>
<reference evidence="1 2" key="1">
    <citation type="journal article" date="2015" name="Sci. Rep.">
        <title>Unraveling adaptation of Pontibacter korlensis to radiation and infertility in desert through complete genome and comparative transcriptomic analysis.</title>
        <authorList>
            <person name="Dai J."/>
            <person name="Dai W."/>
            <person name="Qiu C."/>
            <person name="Yang Z."/>
            <person name="Zhang Y."/>
            <person name="Zhou M."/>
            <person name="Zhang L."/>
            <person name="Fang C."/>
            <person name="Gao Q."/>
            <person name="Yang Q."/>
            <person name="Li X."/>
            <person name="Wang Z."/>
            <person name="Wang Z."/>
            <person name="Jia Z."/>
            <person name="Chen X."/>
        </authorList>
    </citation>
    <scope>NUCLEOTIDE SEQUENCE [LARGE SCALE GENOMIC DNA]</scope>
    <source>
        <strain evidence="1 2">X14-1T</strain>
    </source>
</reference>